<dbReference type="PATRIC" id="fig|927665.4.peg.2055"/>
<protein>
    <submittedName>
        <fullName evidence="6">Efflux transporter, RND family, MFP subunit</fullName>
    </submittedName>
</protein>
<dbReference type="Gene3D" id="1.10.287.470">
    <property type="entry name" value="Helix hairpin bin"/>
    <property type="match status" value="1"/>
</dbReference>
<keyword evidence="2" id="KW-1133">Transmembrane helix</keyword>
<dbReference type="EMBL" id="AQHV01000011">
    <property type="protein sequence ID" value="KKB56030.1"/>
    <property type="molecule type" value="Genomic_DNA"/>
</dbReference>
<dbReference type="InterPro" id="IPR006143">
    <property type="entry name" value="RND_pump_MFP"/>
</dbReference>
<dbReference type="STRING" id="927665.HMPREF1535_02003"/>
<dbReference type="Gene3D" id="2.40.30.170">
    <property type="match status" value="1"/>
</dbReference>
<gene>
    <name evidence="6" type="ORF">HMPREF1535_02003</name>
</gene>
<feature type="domain" description="Multidrug resistance protein MdtA-like barrel-sandwich hybrid" evidence="3">
    <location>
        <begin position="80"/>
        <end position="197"/>
    </location>
</feature>
<evidence type="ECO:0000259" key="5">
    <source>
        <dbReference type="Pfam" id="PF25989"/>
    </source>
</evidence>
<evidence type="ECO:0000313" key="7">
    <source>
        <dbReference type="Proteomes" id="UP000033047"/>
    </source>
</evidence>
<evidence type="ECO:0000259" key="4">
    <source>
        <dbReference type="Pfam" id="PF25954"/>
    </source>
</evidence>
<evidence type="ECO:0000313" key="6">
    <source>
        <dbReference type="EMBL" id="KKB56030.1"/>
    </source>
</evidence>
<evidence type="ECO:0000259" key="3">
    <source>
        <dbReference type="Pfam" id="PF25917"/>
    </source>
</evidence>
<keyword evidence="2" id="KW-0812">Transmembrane</keyword>
<dbReference type="Pfam" id="PF25917">
    <property type="entry name" value="BSH_RND"/>
    <property type="match status" value="1"/>
</dbReference>
<dbReference type="InterPro" id="IPR058792">
    <property type="entry name" value="Beta-barrel_RND_2"/>
</dbReference>
<feature type="domain" description="YknX-like C-terminal permuted SH3-like" evidence="5">
    <location>
        <begin position="293"/>
        <end position="361"/>
    </location>
</feature>
<dbReference type="Gene3D" id="2.40.50.100">
    <property type="match status" value="1"/>
</dbReference>
<dbReference type="GO" id="GO:0015562">
    <property type="term" value="F:efflux transmembrane transporter activity"/>
    <property type="evidence" value="ECO:0007669"/>
    <property type="project" value="TreeGrafter"/>
</dbReference>
<comment type="similarity">
    <text evidence="1">Belongs to the membrane fusion protein (MFP) (TC 8.A.1) family.</text>
</comment>
<dbReference type="RefSeq" id="WP_009860146.1">
    <property type="nucleotide sequence ID" value="NZ_KQ033912.1"/>
</dbReference>
<dbReference type="Proteomes" id="UP000033047">
    <property type="component" value="Unassembled WGS sequence"/>
</dbReference>
<evidence type="ECO:0000256" key="2">
    <source>
        <dbReference type="SAM" id="Phobius"/>
    </source>
</evidence>
<proteinExistence type="inferred from homology"/>
<dbReference type="Pfam" id="PF25989">
    <property type="entry name" value="YknX_C"/>
    <property type="match status" value="1"/>
</dbReference>
<dbReference type="SUPFAM" id="SSF111369">
    <property type="entry name" value="HlyD-like secretion proteins"/>
    <property type="match status" value="1"/>
</dbReference>
<dbReference type="PANTHER" id="PTHR30469">
    <property type="entry name" value="MULTIDRUG RESISTANCE PROTEIN MDTA"/>
    <property type="match status" value="1"/>
</dbReference>
<keyword evidence="2" id="KW-0472">Membrane</keyword>
<organism evidence="6 7">
    <name type="scientific">Parabacteroides goldsteinii DSM 19448 = WAL 12034</name>
    <dbReference type="NCBI Taxonomy" id="927665"/>
    <lineage>
        <taxon>Bacteria</taxon>
        <taxon>Pseudomonadati</taxon>
        <taxon>Bacteroidota</taxon>
        <taxon>Bacteroidia</taxon>
        <taxon>Bacteroidales</taxon>
        <taxon>Tannerellaceae</taxon>
        <taxon>Parabacteroides</taxon>
    </lineage>
</organism>
<name>A0A0F5JEV0_9BACT</name>
<dbReference type="AlphaFoldDB" id="A0A0F5JEV0"/>
<feature type="domain" description="CusB-like beta-barrel" evidence="4">
    <location>
        <begin position="212"/>
        <end position="287"/>
    </location>
</feature>
<dbReference type="InterPro" id="IPR058637">
    <property type="entry name" value="YknX-like_C"/>
</dbReference>
<evidence type="ECO:0000256" key="1">
    <source>
        <dbReference type="ARBA" id="ARBA00009477"/>
    </source>
</evidence>
<dbReference type="Pfam" id="PF25954">
    <property type="entry name" value="Beta-barrel_RND_2"/>
    <property type="match status" value="1"/>
</dbReference>
<dbReference type="GO" id="GO:1990281">
    <property type="term" value="C:efflux pump complex"/>
    <property type="evidence" value="ECO:0007669"/>
    <property type="project" value="TreeGrafter"/>
</dbReference>
<dbReference type="HOGENOM" id="CLU_018816_1_2_10"/>
<dbReference type="PANTHER" id="PTHR30469:SF36">
    <property type="entry name" value="BLL3903 PROTEIN"/>
    <property type="match status" value="1"/>
</dbReference>
<accession>A0A0F5JEV0</accession>
<dbReference type="Gene3D" id="2.40.420.20">
    <property type="match status" value="1"/>
</dbReference>
<dbReference type="InterPro" id="IPR058625">
    <property type="entry name" value="MdtA-like_BSH"/>
</dbReference>
<reference evidence="6 7" key="1">
    <citation type="submission" date="2013-04" db="EMBL/GenBank/DDBJ databases">
        <title>The Genome Sequence of Parabacteroides goldsteinii DSM 19448.</title>
        <authorList>
            <consortium name="The Broad Institute Genomics Platform"/>
            <person name="Earl A."/>
            <person name="Ward D."/>
            <person name="Feldgarden M."/>
            <person name="Gevers D."/>
            <person name="Martens E."/>
            <person name="Sakamoto M."/>
            <person name="Benno Y."/>
            <person name="Song Y."/>
            <person name="Liu C."/>
            <person name="Lee J."/>
            <person name="Bolanos M."/>
            <person name="Vaisanen M.L."/>
            <person name="Finegold S.M."/>
            <person name="Walker B."/>
            <person name="Young S."/>
            <person name="Zeng Q."/>
            <person name="Gargeya S."/>
            <person name="Fitzgerald M."/>
            <person name="Haas B."/>
            <person name="Abouelleil A."/>
            <person name="Allen A.W."/>
            <person name="Alvarado L."/>
            <person name="Arachchi H.M."/>
            <person name="Berlin A.M."/>
            <person name="Chapman S.B."/>
            <person name="Gainer-Dewar J."/>
            <person name="Goldberg J."/>
            <person name="Griggs A."/>
            <person name="Gujja S."/>
            <person name="Hansen M."/>
            <person name="Howarth C."/>
            <person name="Imamovic A."/>
            <person name="Ireland A."/>
            <person name="Larimer J."/>
            <person name="McCowan C."/>
            <person name="Murphy C."/>
            <person name="Pearson M."/>
            <person name="Poon T.W."/>
            <person name="Priest M."/>
            <person name="Roberts A."/>
            <person name="Saif S."/>
            <person name="Shea T."/>
            <person name="Sisk P."/>
            <person name="Sykes S."/>
            <person name="Wortman J."/>
            <person name="Nusbaum C."/>
            <person name="Birren B."/>
        </authorList>
    </citation>
    <scope>NUCLEOTIDE SEQUENCE [LARGE SCALE GENOMIC DNA]</scope>
    <source>
        <strain evidence="6 7">DSM 19448</strain>
    </source>
</reference>
<comment type="caution">
    <text evidence="6">The sequence shown here is derived from an EMBL/GenBank/DDBJ whole genome shotgun (WGS) entry which is preliminary data.</text>
</comment>
<sequence>MTKRVKWGVTAAIFLMIAGMIVYPQVKNQLTASGKDSVVAPAPGTGARKQVLNINAEVLKFQSLTDKVISTGSIIPDEEVDLSFESSGKVVNIYFSEGTHVKAGDLLAKINDKPLQAQLRKLEAQIPLAKDRVYRQRTLLEKDAVSQEAYEQVTTEYEKLMADIDLVKANILQTELRAPFDGIIGLRSVSEGAYVSPTTVITKLTKISPLKIEFSIPERYANDVKNGTMIVFRLEDSNGIMRDYNAKVYAVESKMDMTTRTLKVRATYPNTNESIFPGRYTSVEITKREIKDALAIPSEALIPEMGKNVVYLYKDGVAEPAEIEIGLRTESQVQVLKGIQPGDTLITSGVMQLRTGMQVTIDNLY</sequence>
<feature type="transmembrane region" description="Helical" evidence="2">
    <location>
        <begin position="7"/>
        <end position="26"/>
    </location>
</feature>
<dbReference type="NCBIfam" id="TIGR01730">
    <property type="entry name" value="RND_mfp"/>
    <property type="match status" value="1"/>
</dbReference>